<protein>
    <submittedName>
        <fullName evidence="1">DUF2851 family protein</fullName>
    </submittedName>
</protein>
<proteinExistence type="predicted"/>
<comment type="caution">
    <text evidence="1">The sequence shown here is derived from an EMBL/GenBank/DDBJ whole genome shotgun (WGS) entry which is preliminary data.</text>
</comment>
<dbReference type="EMBL" id="SPNC01000053">
    <property type="protein sequence ID" value="TFH95374.1"/>
    <property type="molecule type" value="Genomic_DNA"/>
</dbReference>
<dbReference type="STRING" id="1122973.GCA_000379925_00186"/>
<sequence length="425" mass="49098">MIPESHLHYIWANRLYDRISLEGNPIEVVDVGQLNSHDGPDFELARVRIKGIEWAGAVEIHRKASEWQEHGHQHDVRYNSVILHVVLENNLAVRDQANRAVPAAIMEVDPSVLDGLSRLEVSNQSLRCMPDFLYMGSERFLDEALTLLPQRIEEKLSLLRARSDSDHFNSIFYLTLMRYVGAHQNNEQMESIARALPYQYLKKHASDATALEAMLLGQAGLLAETPRDEYEANLIGEYQFYRQKFSLTPQPKERFRYLRLRPSAFPARMLGIVAQIIHHEEELLSAITRLDHRAIVHWLSVKPSEYWQRHYDFGRTLPKALGGLGENNLRSLIINTIIPTVYYYAQQTGDQMLAQRAMDWLFRLPPESNQYTKLFTSHGVCPRYSADSQALLQLYHRYCQPMYCLRCPIAITHFQALRSTKASHS</sequence>
<keyword evidence="2" id="KW-1185">Reference proteome</keyword>
<reference evidence="1 2" key="1">
    <citation type="submission" date="2019-03" db="EMBL/GenBank/DDBJ databases">
        <title>Porphyromonas levii Isolated from the Uterus of Dairy Cows.</title>
        <authorList>
            <person name="Francis A.M."/>
        </authorList>
    </citation>
    <scope>NUCLEOTIDE SEQUENCE [LARGE SCALE GENOMIC DNA]</scope>
    <source>
        <strain evidence="1 2">AF5678</strain>
    </source>
</reference>
<dbReference type="Proteomes" id="UP000297225">
    <property type="component" value="Unassembled WGS sequence"/>
</dbReference>
<dbReference type="InterPro" id="IPR021272">
    <property type="entry name" value="DUF2851"/>
</dbReference>
<dbReference type="OrthoDB" id="1005072at2"/>
<evidence type="ECO:0000313" key="1">
    <source>
        <dbReference type="EMBL" id="TFH95374.1"/>
    </source>
</evidence>
<dbReference type="Pfam" id="PF11013">
    <property type="entry name" value="DUF2851"/>
    <property type="match status" value="1"/>
</dbReference>
<evidence type="ECO:0000313" key="2">
    <source>
        <dbReference type="Proteomes" id="UP000297225"/>
    </source>
</evidence>
<organism evidence="1 2">
    <name type="scientific">Porphyromonas levii</name>
    <dbReference type="NCBI Taxonomy" id="28114"/>
    <lineage>
        <taxon>Bacteria</taxon>
        <taxon>Pseudomonadati</taxon>
        <taxon>Bacteroidota</taxon>
        <taxon>Bacteroidia</taxon>
        <taxon>Bacteroidales</taxon>
        <taxon>Porphyromonadaceae</taxon>
        <taxon>Porphyromonas</taxon>
    </lineage>
</organism>
<dbReference type="RefSeq" id="WP_134849155.1">
    <property type="nucleotide sequence ID" value="NZ_CP197400.1"/>
</dbReference>
<name>A0A4Y8WPF1_9PORP</name>
<dbReference type="AlphaFoldDB" id="A0A4Y8WPF1"/>
<accession>A0A4Y8WPF1</accession>
<gene>
    <name evidence="1" type="ORF">E4P47_04655</name>
</gene>